<evidence type="ECO:0000259" key="1">
    <source>
        <dbReference type="SMART" id="SM00382"/>
    </source>
</evidence>
<dbReference type="RefSeq" id="WP_343840557.1">
    <property type="nucleotide sequence ID" value="NZ_BAAAEI010000001.1"/>
</dbReference>
<dbReference type="InterPro" id="IPR027417">
    <property type="entry name" value="P-loop_NTPase"/>
</dbReference>
<comment type="caution">
    <text evidence="2">The sequence shown here is derived from an EMBL/GenBank/DDBJ whole genome shotgun (WGS) entry which is preliminary data.</text>
</comment>
<evidence type="ECO:0000313" key="3">
    <source>
        <dbReference type="Proteomes" id="UP001501757"/>
    </source>
</evidence>
<protein>
    <recommendedName>
        <fullName evidence="1">AAA+ ATPase domain-containing protein</fullName>
    </recommendedName>
</protein>
<name>A0ABP3GAK2_9ALTE</name>
<organism evidence="2 3">
    <name type="scientific">Bowmanella denitrificans</name>
    <dbReference type="NCBI Taxonomy" id="366582"/>
    <lineage>
        <taxon>Bacteria</taxon>
        <taxon>Pseudomonadati</taxon>
        <taxon>Pseudomonadota</taxon>
        <taxon>Gammaproteobacteria</taxon>
        <taxon>Alteromonadales</taxon>
        <taxon>Alteromonadaceae</taxon>
        <taxon>Bowmanella</taxon>
    </lineage>
</organism>
<dbReference type="Gene3D" id="3.40.50.300">
    <property type="entry name" value="P-loop containing nucleotide triphosphate hydrolases"/>
    <property type="match status" value="2"/>
</dbReference>
<proteinExistence type="predicted"/>
<dbReference type="Proteomes" id="UP001501757">
    <property type="component" value="Unassembled WGS sequence"/>
</dbReference>
<dbReference type="InterPro" id="IPR003959">
    <property type="entry name" value="ATPase_AAA_core"/>
</dbReference>
<dbReference type="EMBL" id="BAAAEI010000001">
    <property type="protein sequence ID" value="GAA0340824.1"/>
    <property type="molecule type" value="Genomic_DNA"/>
</dbReference>
<evidence type="ECO:0000313" key="2">
    <source>
        <dbReference type="EMBL" id="GAA0340824.1"/>
    </source>
</evidence>
<gene>
    <name evidence="2" type="ORF">GCM10009092_01630</name>
</gene>
<feature type="domain" description="AAA+ ATPase" evidence="1">
    <location>
        <begin position="20"/>
        <end position="265"/>
    </location>
</feature>
<dbReference type="PANTHER" id="PTHR43581:SF2">
    <property type="entry name" value="EXCINUCLEASE ATPASE SUBUNIT"/>
    <property type="match status" value="1"/>
</dbReference>
<dbReference type="SUPFAM" id="SSF52540">
    <property type="entry name" value="P-loop containing nucleoside triphosphate hydrolases"/>
    <property type="match status" value="1"/>
</dbReference>
<reference evidence="3" key="1">
    <citation type="journal article" date="2019" name="Int. J. Syst. Evol. Microbiol.">
        <title>The Global Catalogue of Microorganisms (GCM) 10K type strain sequencing project: providing services to taxonomists for standard genome sequencing and annotation.</title>
        <authorList>
            <consortium name="The Broad Institute Genomics Platform"/>
            <consortium name="The Broad Institute Genome Sequencing Center for Infectious Disease"/>
            <person name="Wu L."/>
            <person name="Ma J."/>
        </authorList>
    </citation>
    <scope>NUCLEOTIDE SEQUENCE [LARGE SCALE GENOMIC DNA]</scope>
    <source>
        <strain evidence="3">JCM 13378</strain>
    </source>
</reference>
<dbReference type="SMART" id="SM00382">
    <property type="entry name" value="AAA"/>
    <property type="match status" value="1"/>
</dbReference>
<dbReference type="Pfam" id="PF13304">
    <property type="entry name" value="AAA_21"/>
    <property type="match status" value="1"/>
</dbReference>
<dbReference type="InterPro" id="IPR051396">
    <property type="entry name" value="Bact_Antivir_Def_Nuclease"/>
</dbReference>
<sequence length="500" mass="57267">MRIELENLKGISNLKFDIPGAGLWLLTGLNGSGKTSLLAALYRIRHGRAFQDHYKTTAMQEKLDTFKDAKVRYKINGQEVTYSYGGKRWPPTPRSNANILHQYPYPSIHFIQADRSRVEPYAEEIIPRRINQANNDITDFLSSVLHDNKWNGLKFVNTRRGTGNQAFLLPYRAGRETHYYSEKNFSLGELCVLKLAKKMSIAESNSLILIDEVEMALHPQAQVRLLNKITQIATNKNLTVIFSTHSSTLIKNINRRNIIFISRDDQGSYTTKTNVFPAQVLGEIAFDEEVKSDFIFFVEDEEAKLLLEQLCGKFEENRNAHKPMYKVVPVGGYYQVMQMLERSALIIPTYVKRHVFLDDDVRAEAIPAARRNDTRSITDLYDRVMNSVSFLPCTPEIGVIDMLEAFHTNMNVNELRVEFYGTTVNLDNHIMLPGYQNITGDSQRKVAKSKLDSIVEYIRNSCGTDETTIRRVLYRKYIDHLYSGGIGPLMDLLGRVFNTR</sequence>
<dbReference type="InterPro" id="IPR003593">
    <property type="entry name" value="AAA+_ATPase"/>
</dbReference>
<dbReference type="PANTHER" id="PTHR43581">
    <property type="entry name" value="ATP/GTP PHOSPHATASE"/>
    <property type="match status" value="1"/>
</dbReference>
<accession>A0ABP3GAK2</accession>
<dbReference type="CDD" id="cd00267">
    <property type="entry name" value="ABC_ATPase"/>
    <property type="match status" value="1"/>
</dbReference>
<keyword evidence="3" id="KW-1185">Reference proteome</keyword>